<dbReference type="GO" id="GO:0005524">
    <property type="term" value="F:ATP binding"/>
    <property type="evidence" value="ECO:0007669"/>
    <property type="project" value="InterPro"/>
</dbReference>
<dbReference type="EMBL" id="BOOW01000022">
    <property type="protein sequence ID" value="GII93448.1"/>
    <property type="molecule type" value="Genomic_DNA"/>
</dbReference>
<evidence type="ECO:0000256" key="1">
    <source>
        <dbReference type="SAM" id="MobiDB-lite"/>
    </source>
</evidence>
<dbReference type="GO" id="GO:0043138">
    <property type="term" value="F:3'-5' DNA helicase activity"/>
    <property type="evidence" value="ECO:0007669"/>
    <property type="project" value="TreeGrafter"/>
</dbReference>
<gene>
    <name evidence="2" type="ORF">Ssi02_36790</name>
</gene>
<protein>
    <submittedName>
        <fullName evidence="2">DNA helicase</fullName>
    </submittedName>
</protein>
<feature type="region of interest" description="Disordered" evidence="1">
    <location>
        <begin position="264"/>
        <end position="288"/>
    </location>
</feature>
<dbReference type="Gene3D" id="3.40.50.300">
    <property type="entry name" value="P-loop containing nucleotide triphosphate hydrolases"/>
    <property type="match status" value="3"/>
</dbReference>
<keyword evidence="2" id="KW-0067">ATP-binding</keyword>
<dbReference type="GO" id="GO:0000725">
    <property type="term" value="P:recombinational repair"/>
    <property type="evidence" value="ECO:0007669"/>
    <property type="project" value="TreeGrafter"/>
</dbReference>
<accession>A0A919RGI6</accession>
<comment type="caution">
    <text evidence="2">The sequence shown here is derived from an EMBL/GenBank/DDBJ whole genome shotgun (WGS) entry which is preliminary data.</text>
</comment>
<keyword evidence="3" id="KW-1185">Reference proteome</keyword>
<dbReference type="InterPro" id="IPR000212">
    <property type="entry name" value="DNA_helicase_UvrD/REP"/>
</dbReference>
<evidence type="ECO:0000313" key="2">
    <source>
        <dbReference type="EMBL" id="GII93448.1"/>
    </source>
</evidence>
<evidence type="ECO:0000313" key="3">
    <source>
        <dbReference type="Proteomes" id="UP000606172"/>
    </source>
</evidence>
<dbReference type="GO" id="GO:0005829">
    <property type="term" value="C:cytosol"/>
    <property type="evidence" value="ECO:0007669"/>
    <property type="project" value="TreeGrafter"/>
</dbReference>
<keyword evidence="2" id="KW-0547">Nucleotide-binding</keyword>
<reference evidence="2" key="1">
    <citation type="submission" date="2021-01" db="EMBL/GenBank/DDBJ databases">
        <title>Whole genome shotgun sequence of Sinosporangium siamense NBRC 109515.</title>
        <authorList>
            <person name="Komaki H."/>
            <person name="Tamura T."/>
        </authorList>
    </citation>
    <scope>NUCLEOTIDE SEQUENCE</scope>
    <source>
        <strain evidence="2">NBRC 109515</strain>
    </source>
</reference>
<organism evidence="2 3">
    <name type="scientific">Sinosporangium siamense</name>
    <dbReference type="NCBI Taxonomy" id="1367973"/>
    <lineage>
        <taxon>Bacteria</taxon>
        <taxon>Bacillati</taxon>
        <taxon>Actinomycetota</taxon>
        <taxon>Actinomycetes</taxon>
        <taxon>Streptosporangiales</taxon>
        <taxon>Streptosporangiaceae</taxon>
        <taxon>Sinosporangium</taxon>
    </lineage>
</organism>
<keyword evidence="2" id="KW-0378">Hydrolase</keyword>
<sequence length="760" mass="81191">MSELDEERAYAERCREAVQAMLDGARDNVIVGETVAGDRYSAERLGRHLKSLAKELSEQPNGPPFFGRLDFAGAAEAGDHQGRRYYLGRRHISCHSGRPPMVIDWRAPVARTFYQASAHEPHGLAKRRRFGWAALVLSGFEDERLDLGKDLGTSSRIVAAEIERPRVGPMRDIVATIRPEQDALVRADLGVSICVQGAPGTGKTAVGLHRAAYLLYAHRRRLERGGVLVLGPSRAFLTYISAVLPALGEVDVEQTTIDQLLGVATPASPASTPPPSAGTRAHGPASSTGVPHVGMGGSRSGASSISVLAAAPAAGGEDAGAVVKHDVRMAEVLRRALYARVRKPVEPIVVAEGSQRWRVAVEEFRRVVDDTRREAVHYSVGRERVLSRLVAMVRRQAEARGGTPGAAWERAMARKVRPFLAEVWPAVRPEEVVAGLLGDAGALASAASGVLTSEEQKLILWPKPVKSPKSVRWSAADAVLIDEVAGLLERQQGYGHVIVDEAQDLSAMQCRAVARRSEHGSITVLGDLAQGTTPWAALTWQEHLTHLGRPEAEVVALTTGYRVPAAVVTMANRLLAALPAQVPPTESFRSDGRLRLHRVGDVKAGVVEAVREALTHEGSIALIAADGAVSDLATALVDGAGGLSDAGREMPGRQGSDPAENSESRQTVALGPVENETVVPGPVENKTVAPGPVEKSESRLTVVPASMAKGLEFDHVVVVEPADIVDAEVQGLNRLYVVLTRAVSRLDVIHTRDLPSFIRG</sequence>
<dbReference type="AlphaFoldDB" id="A0A919RGI6"/>
<name>A0A919RGI6_9ACTN</name>
<dbReference type="GO" id="GO:0003677">
    <property type="term" value="F:DNA binding"/>
    <property type="evidence" value="ECO:0007669"/>
    <property type="project" value="InterPro"/>
</dbReference>
<proteinExistence type="predicted"/>
<dbReference type="Proteomes" id="UP000606172">
    <property type="component" value="Unassembled WGS sequence"/>
</dbReference>
<feature type="region of interest" description="Disordered" evidence="1">
    <location>
        <begin position="643"/>
        <end position="696"/>
    </location>
</feature>
<dbReference type="RefSeq" id="WP_204026886.1">
    <property type="nucleotide sequence ID" value="NZ_BOOW01000022.1"/>
</dbReference>
<keyword evidence="2" id="KW-0347">Helicase</keyword>
<dbReference type="SUPFAM" id="SSF52540">
    <property type="entry name" value="P-loop containing nucleoside triphosphate hydrolases"/>
    <property type="match status" value="1"/>
</dbReference>
<dbReference type="PANTHER" id="PTHR11070:SF45">
    <property type="entry name" value="DNA 3'-5' HELICASE"/>
    <property type="match status" value="1"/>
</dbReference>
<dbReference type="PANTHER" id="PTHR11070">
    <property type="entry name" value="UVRD / RECB / PCRA DNA HELICASE FAMILY MEMBER"/>
    <property type="match status" value="1"/>
</dbReference>
<dbReference type="InterPro" id="IPR027417">
    <property type="entry name" value="P-loop_NTPase"/>
</dbReference>